<dbReference type="GO" id="GO:1990234">
    <property type="term" value="C:transferase complex"/>
    <property type="evidence" value="ECO:0007669"/>
    <property type="project" value="UniProtKB-ARBA"/>
</dbReference>
<keyword evidence="2" id="KW-0677">Repeat</keyword>
<dbReference type="AlphaFoldDB" id="A0A7S3LNJ0"/>
<dbReference type="PROSITE" id="PS50082">
    <property type="entry name" value="WD_REPEATS_2"/>
    <property type="match status" value="1"/>
</dbReference>
<protein>
    <recommendedName>
        <fullName evidence="5">F-box domain-containing protein</fullName>
    </recommendedName>
</protein>
<dbReference type="Pfam" id="PF00400">
    <property type="entry name" value="WD40"/>
    <property type="match status" value="3"/>
</dbReference>
<feature type="repeat" description="WD" evidence="3">
    <location>
        <begin position="392"/>
        <end position="431"/>
    </location>
</feature>
<sequence length="595" mass="67257">MEKFFLDLDRDEEGWVDLFLEWNPEKKEKVFRALMERSPDFTRLMMELTPAYSSPTSSEYDHRSCSPGFEIGNGNSCSNRTRGHTNSFHSSDHSYLNGKLNMKKKSPTSFKVGMLTSTSSSIEEENISRMYRNTYMKSNNVYDDHGIGNSKRIDFLKELDSNAVSKLMCFFDGSTIATCACVSLAWKDAAYNEDQDAIWQREFIRAWPSSTLNKNNVILRTLSYRKLWQTNLGSRRLWLSHANCERAAFKGHLDRVRHVRVRGKHFVSGSWDGTLRVGKCKNVGVGSEPGQDFKSSVFSGTEFAKETEEGSVHAGSVFGVYFDGLIAGTCSEDRTIKLWHVLEKRIVAELVGHQGPVYRLELIDPEKEILVSCSLDFIGVWHWPSATLLHKLTGHKHDVHRLKVSNDYIVTGSYDETIRVWEYPSCEFLWTSPPIHQGGVSCLHMCGIMVGSGSAKGEVHLWDLPSGKILFRNTKSHIGALITAVWVCANENKFVSSSITSFQAGGGIICVWTIDSGECMQRIEENAYVNAFCYEFGLLFTAYSDGVIRIRDLYDEKNKVVREESLIKGQLYDVDVQGSYVVACGMNQTFCLKIK</sequence>
<dbReference type="InterPro" id="IPR036322">
    <property type="entry name" value="WD40_repeat_dom_sf"/>
</dbReference>
<evidence type="ECO:0000256" key="2">
    <source>
        <dbReference type="ARBA" id="ARBA00022737"/>
    </source>
</evidence>
<dbReference type="PROSITE" id="PS50294">
    <property type="entry name" value="WD_REPEATS_REGION"/>
    <property type="match status" value="1"/>
</dbReference>
<dbReference type="SUPFAM" id="SSF50978">
    <property type="entry name" value="WD40 repeat-like"/>
    <property type="match status" value="1"/>
</dbReference>
<organism evidence="4">
    <name type="scientific">Aplanochytrium stocchinoi</name>
    <dbReference type="NCBI Taxonomy" id="215587"/>
    <lineage>
        <taxon>Eukaryota</taxon>
        <taxon>Sar</taxon>
        <taxon>Stramenopiles</taxon>
        <taxon>Bigyra</taxon>
        <taxon>Labyrinthulomycetes</taxon>
        <taxon>Thraustochytrida</taxon>
        <taxon>Thraustochytriidae</taxon>
        <taxon>Aplanochytrium</taxon>
    </lineage>
</organism>
<dbReference type="InterPro" id="IPR015943">
    <property type="entry name" value="WD40/YVTN_repeat-like_dom_sf"/>
</dbReference>
<proteinExistence type="predicted"/>
<dbReference type="EMBL" id="HBIN01004363">
    <property type="protein sequence ID" value="CAE0432752.1"/>
    <property type="molecule type" value="Transcribed_RNA"/>
</dbReference>
<evidence type="ECO:0000313" key="4">
    <source>
        <dbReference type="EMBL" id="CAE0432752.1"/>
    </source>
</evidence>
<dbReference type="InterPro" id="IPR036047">
    <property type="entry name" value="F-box-like_dom_sf"/>
</dbReference>
<name>A0A7S3LNJ0_9STRA</name>
<accession>A0A7S3LNJ0</accession>
<evidence type="ECO:0008006" key="5">
    <source>
        <dbReference type="Google" id="ProtNLM"/>
    </source>
</evidence>
<dbReference type="SUPFAM" id="SSF81383">
    <property type="entry name" value="F-box domain"/>
    <property type="match status" value="1"/>
</dbReference>
<gene>
    <name evidence="4" type="ORF">ASTO00021_LOCUS3070</name>
</gene>
<dbReference type="PANTHER" id="PTHR22847:SF637">
    <property type="entry name" value="WD REPEAT DOMAIN 5B"/>
    <property type="match status" value="1"/>
</dbReference>
<dbReference type="SMART" id="SM00320">
    <property type="entry name" value="WD40"/>
    <property type="match status" value="6"/>
</dbReference>
<dbReference type="Gene3D" id="1.20.1280.50">
    <property type="match status" value="1"/>
</dbReference>
<reference evidence="4" key="1">
    <citation type="submission" date="2021-01" db="EMBL/GenBank/DDBJ databases">
        <authorList>
            <person name="Corre E."/>
            <person name="Pelletier E."/>
            <person name="Niang G."/>
            <person name="Scheremetjew M."/>
            <person name="Finn R."/>
            <person name="Kale V."/>
            <person name="Holt S."/>
            <person name="Cochrane G."/>
            <person name="Meng A."/>
            <person name="Brown T."/>
            <person name="Cohen L."/>
        </authorList>
    </citation>
    <scope>NUCLEOTIDE SEQUENCE</scope>
    <source>
        <strain evidence="4">GSBS06</strain>
    </source>
</reference>
<evidence type="ECO:0000256" key="3">
    <source>
        <dbReference type="PROSITE-ProRule" id="PRU00221"/>
    </source>
</evidence>
<keyword evidence="1 3" id="KW-0853">WD repeat</keyword>
<dbReference type="PANTHER" id="PTHR22847">
    <property type="entry name" value="WD40 REPEAT PROTEIN"/>
    <property type="match status" value="1"/>
</dbReference>
<evidence type="ECO:0000256" key="1">
    <source>
        <dbReference type="ARBA" id="ARBA00022574"/>
    </source>
</evidence>
<dbReference type="InterPro" id="IPR001680">
    <property type="entry name" value="WD40_rpt"/>
</dbReference>
<dbReference type="Gene3D" id="2.130.10.10">
    <property type="entry name" value="YVTN repeat-like/Quinoprotein amine dehydrogenase"/>
    <property type="match status" value="2"/>
</dbReference>